<proteinExistence type="predicted"/>
<name>A0A091CW68_FUKDA</name>
<dbReference type="AlphaFoldDB" id="A0A091CW68"/>
<feature type="region of interest" description="Disordered" evidence="1">
    <location>
        <begin position="1"/>
        <end position="27"/>
    </location>
</feature>
<reference evidence="2 3" key="1">
    <citation type="submission" date="2013-11" db="EMBL/GenBank/DDBJ databases">
        <title>The Damaraland mole rat (Fukomys damarensis) genome and evolution of African mole rats.</title>
        <authorList>
            <person name="Gladyshev V.N."/>
            <person name="Fang X."/>
        </authorList>
    </citation>
    <scope>NUCLEOTIDE SEQUENCE [LARGE SCALE GENOMIC DNA]</scope>
    <source>
        <tissue evidence="2">Liver</tissue>
    </source>
</reference>
<dbReference type="Proteomes" id="UP000028990">
    <property type="component" value="Unassembled WGS sequence"/>
</dbReference>
<gene>
    <name evidence="2" type="ORF">H920_14676</name>
</gene>
<sequence>MEQTLRNTSHSATSSGPGKGSSKANSAQMFPVVDQKASEYVGGKKCEIIHKSMFIALGLEVNKFLTQRHGTRLEATPATTNFEVLGYAVCVYLVTHSPVTVTPHP</sequence>
<accession>A0A091CW68</accession>
<evidence type="ECO:0000313" key="3">
    <source>
        <dbReference type="Proteomes" id="UP000028990"/>
    </source>
</evidence>
<keyword evidence="3" id="KW-1185">Reference proteome</keyword>
<protein>
    <submittedName>
        <fullName evidence="2">Uncharacterized protein</fullName>
    </submittedName>
</protein>
<dbReference type="EMBL" id="KN123699">
    <property type="protein sequence ID" value="KFO23939.1"/>
    <property type="molecule type" value="Genomic_DNA"/>
</dbReference>
<evidence type="ECO:0000313" key="2">
    <source>
        <dbReference type="EMBL" id="KFO23939.1"/>
    </source>
</evidence>
<organism evidence="2 3">
    <name type="scientific">Fukomys damarensis</name>
    <name type="common">Damaraland mole rat</name>
    <name type="synonym">Cryptomys damarensis</name>
    <dbReference type="NCBI Taxonomy" id="885580"/>
    <lineage>
        <taxon>Eukaryota</taxon>
        <taxon>Metazoa</taxon>
        <taxon>Chordata</taxon>
        <taxon>Craniata</taxon>
        <taxon>Vertebrata</taxon>
        <taxon>Euteleostomi</taxon>
        <taxon>Mammalia</taxon>
        <taxon>Eutheria</taxon>
        <taxon>Euarchontoglires</taxon>
        <taxon>Glires</taxon>
        <taxon>Rodentia</taxon>
        <taxon>Hystricomorpha</taxon>
        <taxon>Bathyergidae</taxon>
        <taxon>Fukomys</taxon>
    </lineage>
</organism>
<evidence type="ECO:0000256" key="1">
    <source>
        <dbReference type="SAM" id="MobiDB-lite"/>
    </source>
</evidence>